<dbReference type="GO" id="GO:0016831">
    <property type="term" value="F:carboxy-lyase activity"/>
    <property type="evidence" value="ECO:0007669"/>
    <property type="project" value="InterPro"/>
</dbReference>
<dbReference type="GO" id="GO:0019748">
    <property type="term" value="P:secondary metabolic process"/>
    <property type="evidence" value="ECO:0007669"/>
    <property type="project" value="TreeGrafter"/>
</dbReference>
<evidence type="ECO:0000313" key="4">
    <source>
        <dbReference type="Proteomes" id="UP000292445"/>
    </source>
</evidence>
<dbReference type="Proteomes" id="UP000292445">
    <property type="component" value="Unassembled WGS sequence"/>
</dbReference>
<gene>
    <name evidence="3" type="ORF">EV675_2929</name>
</gene>
<dbReference type="GO" id="GO:0016787">
    <property type="term" value="F:hydrolase activity"/>
    <property type="evidence" value="ECO:0007669"/>
    <property type="project" value="UniProtKB-KW"/>
</dbReference>
<dbReference type="Gene3D" id="3.20.20.140">
    <property type="entry name" value="Metal-dependent hydrolases"/>
    <property type="match status" value="1"/>
</dbReference>
<comment type="caution">
    <text evidence="3">The sequence shown here is derived from an EMBL/GenBank/DDBJ whole genome shotgun (WGS) entry which is preliminary data.</text>
</comment>
<keyword evidence="4" id="KW-1185">Reference proteome</keyword>
<evidence type="ECO:0000313" key="3">
    <source>
        <dbReference type="EMBL" id="RZS80330.1"/>
    </source>
</evidence>
<keyword evidence="1" id="KW-0456">Lyase</keyword>
<dbReference type="Pfam" id="PF04909">
    <property type="entry name" value="Amidohydro_2"/>
    <property type="match status" value="1"/>
</dbReference>
<protein>
    <submittedName>
        <fullName evidence="3">Putative TIM-barrel fold metal-dependent hydrolase</fullName>
    </submittedName>
</protein>
<evidence type="ECO:0000259" key="2">
    <source>
        <dbReference type="Pfam" id="PF04909"/>
    </source>
</evidence>
<dbReference type="PANTHER" id="PTHR21240:SF28">
    <property type="entry name" value="ISO-OROTATE DECARBOXYLASE (EUROFUNG)"/>
    <property type="match status" value="1"/>
</dbReference>
<dbReference type="AlphaFoldDB" id="A0A4Q7NBW2"/>
<dbReference type="InterPro" id="IPR032465">
    <property type="entry name" value="ACMSD"/>
</dbReference>
<feature type="domain" description="Amidohydrolase-related" evidence="2">
    <location>
        <begin position="104"/>
        <end position="383"/>
    </location>
</feature>
<name>A0A4Q7NBW2_9BURK</name>
<dbReference type="OrthoDB" id="8673349at2"/>
<organism evidence="3 4">
    <name type="scientific">Pigmentiphaga kullae</name>
    <dbReference type="NCBI Taxonomy" id="151784"/>
    <lineage>
        <taxon>Bacteria</taxon>
        <taxon>Pseudomonadati</taxon>
        <taxon>Pseudomonadota</taxon>
        <taxon>Betaproteobacteria</taxon>
        <taxon>Burkholderiales</taxon>
        <taxon>Alcaligenaceae</taxon>
        <taxon>Pigmentiphaga</taxon>
    </lineage>
</organism>
<sequence>MLEGFKIYDADAHVLMTPEMWETLPKQYWLRRPRPVKFGDGHELGNWGTGWLVDGRIEPHPFGPGTHAANTPGMVLEEYGANRARAGDFTAFSLPVGCVTMGDVADRLTAMDKLGIDVQVLFPSTIYATIAADATLEGELFRAYNRYIGTRCRDAAKRLRWVGLLPMRDAEQARLAMKEMVAMGAAAAVVFGTVGDRMLSHPSFEPIWNEFSRTGLPLCVHMAMSFPPLAQLCESIQDANMIGKAMPAQLAFMAMAGHGMLDKYPSLKVAFLEFGGEWIFYSVGRMKQYAEVNKGRMADPSMLPKSEVDDLVKSGRIYLGPESSDAMLAHELKLLGDGQLLYSSDFPHGEGRDNAAMEIIERQDLTKDQKRKFLYDNAAAFYGEP</sequence>
<proteinExistence type="predicted"/>
<accession>A0A4Q7NBW2</accession>
<dbReference type="InterPro" id="IPR032466">
    <property type="entry name" value="Metal_Hydrolase"/>
</dbReference>
<dbReference type="SUPFAM" id="SSF51556">
    <property type="entry name" value="Metallo-dependent hydrolases"/>
    <property type="match status" value="1"/>
</dbReference>
<dbReference type="EMBL" id="SGXC01000002">
    <property type="protein sequence ID" value="RZS80330.1"/>
    <property type="molecule type" value="Genomic_DNA"/>
</dbReference>
<keyword evidence="3" id="KW-0378">Hydrolase</keyword>
<dbReference type="InterPro" id="IPR006680">
    <property type="entry name" value="Amidohydro-rel"/>
</dbReference>
<dbReference type="PANTHER" id="PTHR21240">
    <property type="entry name" value="2-AMINO-3-CARBOXYLMUCONATE-6-SEMIALDEHYDE DECARBOXYLASE"/>
    <property type="match status" value="1"/>
</dbReference>
<evidence type="ECO:0000256" key="1">
    <source>
        <dbReference type="ARBA" id="ARBA00023239"/>
    </source>
</evidence>
<dbReference type="GO" id="GO:0005737">
    <property type="term" value="C:cytoplasm"/>
    <property type="evidence" value="ECO:0007669"/>
    <property type="project" value="TreeGrafter"/>
</dbReference>
<reference evidence="3 4" key="1">
    <citation type="submission" date="2019-02" db="EMBL/GenBank/DDBJ databases">
        <title>Genomic Encyclopedia of Type Strains, Phase IV (KMG-IV): sequencing the most valuable type-strain genomes for metagenomic binning, comparative biology and taxonomic classification.</title>
        <authorList>
            <person name="Goeker M."/>
        </authorList>
    </citation>
    <scope>NUCLEOTIDE SEQUENCE [LARGE SCALE GENOMIC DNA]</scope>
    <source>
        <strain evidence="3 4">K24</strain>
    </source>
</reference>